<evidence type="ECO:0000256" key="1">
    <source>
        <dbReference type="SAM" id="MobiDB-lite"/>
    </source>
</evidence>
<reference evidence="2 3" key="1">
    <citation type="submission" date="2017-08" db="EMBL/GenBank/DDBJ databases">
        <title>Reclassification of Bisgaard taxon 37 and 44.</title>
        <authorList>
            <person name="Christensen H."/>
        </authorList>
    </citation>
    <scope>NUCLEOTIDE SEQUENCE [LARGE SCALE GENOMIC DNA]</scope>
    <source>
        <strain evidence="2 3">B96_3</strain>
    </source>
</reference>
<protein>
    <submittedName>
        <fullName evidence="2">Uncharacterized protein</fullName>
    </submittedName>
</protein>
<comment type="caution">
    <text evidence="2">The sequence shown here is derived from an EMBL/GenBank/DDBJ whole genome shotgun (WGS) entry which is preliminary data.</text>
</comment>
<evidence type="ECO:0000313" key="3">
    <source>
        <dbReference type="Proteomes" id="UP000265691"/>
    </source>
</evidence>
<dbReference type="AlphaFoldDB" id="A0A3A1Y5H7"/>
<keyword evidence="3" id="KW-1185">Reference proteome</keyword>
<accession>A0A3A1Y5H7</accession>
<dbReference type="EMBL" id="NRHC01000043">
    <property type="protein sequence ID" value="RIY32855.1"/>
    <property type="molecule type" value="Genomic_DNA"/>
</dbReference>
<gene>
    <name evidence="2" type="ORF">CKF54_03955</name>
</gene>
<evidence type="ECO:0000313" key="2">
    <source>
        <dbReference type="EMBL" id="RIY32855.1"/>
    </source>
</evidence>
<dbReference type="RefSeq" id="WP_119525000.1">
    <property type="nucleotide sequence ID" value="NZ_NRHC01000043.1"/>
</dbReference>
<name>A0A3A1Y5H7_9GAMM</name>
<sequence>MKARKKKPTYVPSDLDLLMKDPETYLKSLKGTYMDNDIHIHESLQKGPLTPEEQKLEAEFNELEQEFFVDTDLLLPKEERLEVYRARCREKLQAQAIETSGVNEINEVNSVSTVNESQSSELLNLSATEVASEVEEATKPTVETTQESSCSVNGSNEGKSNEDQ</sequence>
<organism evidence="2 3">
    <name type="scientific">Psittacicella hinzii</name>
    <dbReference type="NCBI Taxonomy" id="2028575"/>
    <lineage>
        <taxon>Bacteria</taxon>
        <taxon>Pseudomonadati</taxon>
        <taxon>Pseudomonadota</taxon>
        <taxon>Gammaproteobacteria</taxon>
        <taxon>Pasteurellales</taxon>
        <taxon>Psittacicellaceae</taxon>
        <taxon>Psittacicella</taxon>
    </lineage>
</organism>
<feature type="compositionally biased region" description="Polar residues" evidence="1">
    <location>
        <begin position="141"/>
        <end position="158"/>
    </location>
</feature>
<feature type="region of interest" description="Disordered" evidence="1">
    <location>
        <begin position="129"/>
        <end position="164"/>
    </location>
</feature>
<proteinExistence type="predicted"/>
<dbReference type="Proteomes" id="UP000265691">
    <property type="component" value="Unassembled WGS sequence"/>
</dbReference>